<dbReference type="Proteomes" id="UP000011713">
    <property type="component" value="Unassembled WGS sequence"/>
</dbReference>
<name>M4BBT7_HYAAE</name>
<reference evidence="2" key="1">
    <citation type="journal article" date="2010" name="Science">
        <title>Signatures of adaptation to obligate biotrophy in the Hyaloperonospora arabidopsidis genome.</title>
        <authorList>
            <person name="Baxter L."/>
            <person name="Tripathy S."/>
            <person name="Ishaque N."/>
            <person name="Boot N."/>
            <person name="Cabral A."/>
            <person name="Kemen E."/>
            <person name="Thines M."/>
            <person name="Ah-Fong A."/>
            <person name="Anderson R."/>
            <person name="Badejoko W."/>
            <person name="Bittner-Eddy P."/>
            <person name="Boore J.L."/>
            <person name="Chibucos M.C."/>
            <person name="Coates M."/>
            <person name="Dehal P."/>
            <person name="Delehaunty K."/>
            <person name="Dong S."/>
            <person name="Downton P."/>
            <person name="Dumas B."/>
            <person name="Fabro G."/>
            <person name="Fronick C."/>
            <person name="Fuerstenberg S.I."/>
            <person name="Fulton L."/>
            <person name="Gaulin E."/>
            <person name="Govers F."/>
            <person name="Hughes L."/>
            <person name="Humphray S."/>
            <person name="Jiang R.H."/>
            <person name="Judelson H."/>
            <person name="Kamoun S."/>
            <person name="Kyung K."/>
            <person name="Meijer H."/>
            <person name="Minx P."/>
            <person name="Morris P."/>
            <person name="Nelson J."/>
            <person name="Phuntumart V."/>
            <person name="Qutob D."/>
            <person name="Rehmany A."/>
            <person name="Rougon-Cardoso A."/>
            <person name="Ryden P."/>
            <person name="Torto-Alalibo T."/>
            <person name="Studholme D."/>
            <person name="Wang Y."/>
            <person name="Win J."/>
            <person name="Wood J."/>
            <person name="Clifton S.W."/>
            <person name="Rogers J."/>
            <person name="Van den Ackerveken G."/>
            <person name="Jones J.D."/>
            <person name="McDowell J.M."/>
            <person name="Beynon J."/>
            <person name="Tyler B.M."/>
        </authorList>
    </citation>
    <scope>NUCLEOTIDE SEQUENCE [LARGE SCALE GENOMIC DNA]</scope>
    <source>
        <strain evidence="2">Emoy2</strain>
    </source>
</reference>
<dbReference type="EMBL" id="JH598116">
    <property type="status" value="NOT_ANNOTATED_CDS"/>
    <property type="molecule type" value="Genomic_DNA"/>
</dbReference>
<protein>
    <submittedName>
        <fullName evidence="1">Uncharacterized protein</fullName>
    </submittedName>
</protein>
<sequence length="55" mass="5859">MTALLSPTTYSGTVTELWSNTLDNQCGATITDSSASGALLPLWKRAEEGKKLETV</sequence>
<dbReference type="HOGENOM" id="CLU_3036478_0_0_1"/>
<dbReference type="VEuPathDB" id="FungiDB:HpaG803751"/>
<proteinExistence type="predicted"/>
<dbReference type="InParanoid" id="M4BBT7"/>
<evidence type="ECO:0000313" key="1">
    <source>
        <dbReference type="EnsemblProtists" id="HpaP803751"/>
    </source>
</evidence>
<dbReference type="AlphaFoldDB" id="M4BBT7"/>
<reference evidence="1" key="2">
    <citation type="submission" date="2015-06" db="UniProtKB">
        <authorList>
            <consortium name="EnsemblProtists"/>
        </authorList>
    </citation>
    <scope>IDENTIFICATION</scope>
    <source>
        <strain evidence="1">Emoy2</strain>
    </source>
</reference>
<dbReference type="EnsemblProtists" id="HpaT803751">
    <property type="protein sequence ID" value="HpaP803751"/>
    <property type="gene ID" value="HpaG803751"/>
</dbReference>
<evidence type="ECO:0000313" key="2">
    <source>
        <dbReference type="Proteomes" id="UP000011713"/>
    </source>
</evidence>
<accession>M4BBT7</accession>
<organism evidence="1 2">
    <name type="scientific">Hyaloperonospora arabidopsidis (strain Emoy2)</name>
    <name type="common">Downy mildew agent</name>
    <name type="synonym">Peronospora arabidopsidis</name>
    <dbReference type="NCBI Taxonomy" id="559515"/>
    <lineage>
        <taxon>Eukaryota</taxon>
        <taxon>Sar</taxon>
        <taxon>Stramenopiles</taxon>
        <taxon>Oomycota</taxon>
        <taxon>Peronosporomycetes</taxon>
        <taxon>Peronosporales</taxon>
        <taxon>Peronosporaceae</taxon>
        <taxon>Hyaloperonospora</taxon>
    </lineage>
</organism>
<keyword evidence="2" id="KW-1185">Reference proteome</keyword>